<feature type="transmembrane region" description="Helical" evidence="8">
    <location>
        <begin position="79"/>
        <end position="98"/>
    </location>
</feature>
<evidence type="ECO:0000313" key="10">
    <source>
        <dbReference type="EMBL" id="MDN4073192.1"/>
    </source>
</evidence>
<feature type="transmembrane region" description="Helical" evidence="8">
    <location>
        <begin position="274"/>
        <end position="291"/>
    </location>
</feature>
<evidence type="ECO:0000256" key="7">
    <source>
        <dbReference type="ARBA" id="ARBA00023136"/>
    </source>
</evidence>
<dbReference type="Pfam" id="PF00892">
    <property type="entry name" value="EamA"/>
    <property type="match status" value="2"/>
</dbReference>
<comment type="similarity">
    <text evidence="2">Belongs to the EamA transporter family.</text>
</comment>
<dbReference type="EMBL" id="JAUHLN010000002">
    <property type="protein sequence ID" value="MDN4073192.1"/>
    <property type="molecule type" value="Genomic_DNA"/>
</dbReference>
<evidence type="ECO:0000256" key="8">
    <source>
        <dbReference type="SAM" id="Phobius"/>
    </source>
</evidence>
<feature type="transmembrane region" description="Helical" evidence="8">
    <location>
        <begin position="216"/>
        <end position="236"/>
    </location>
</feature>
<name>A0ABT8E5K7_9BACL</name>
<gene>
    <name evidence="10" type="primary">rarD</name>
    <name evidence="10" type="ORF">QYF49_09250</name>
</gene>
<feature type="transmembrane region" description="Helical" evidence="8">
    <location>
        <begin position="134"/>
        <end position="150"/>
    </location>
</feature>
<comment type="caution">
    <text evidence="10">The sequence shown here is derived from an EMBL/GenBank/DDBJ whole genome shotgun (WGS) entry which is preliminary data.</text>
</comment>
<proteinExistence type="inferred from homology"/>
<comment type="subcellular location">
    <subcellularLocation>
        <location evidence="1">Cell membrane</location>
        <topology evidence="1">Multi-pass membrane protein</topology>
    </subcellularLocation>
</comment>
<evidence type="ECO:0000259" key="9">
    <source>
        <dbReference type="Pfam" id="PF00892"/>
    </source>
</evidence>
<evidence type="ECO:0000256" key="3">
    <source>
        <dbReference type="ARBA" id="ARBA00022448"/>
    </source>
</evidence>
<keyword evidence="6 8" id="KW-1133">Transmembrane helix</keyword>
<feature type="domain" description="EamA" evidence="9">
    <location>
        <begin position="160"/>
        <end position="290"/>
    </location>
</feature>
<keyword evidence="11" id="KW-1185">Reference proteome</keyword>
<dbReference type="InterPro" id="IPR037185">
    <property type="entry name" value="EmrE-like"/>
</dbReference>
<evidence type="ECO:0000256" key="5">
    <source>
        <dbReference type="ARBA" id="ARBA00022692"/>
    </source>
</evidence>
<dbReference type="Proteomes" id="UP001168694">
    <property type="component" value="Unassembled WGS sequence"/>
</dbReference>
<evidence type="ECO:0000256" key="1">
    <source>
        <dbReference type="ARBA" id="ARBA00004651"/>
    </source>
</evidence>
<protein>
    <submittedName>
        <fullName evidence="10">EamA family transporter RarD</fullName>
    </submittedName>
</protein>
<accession>A0ABT8E5K7</accession>
<feature type="transmembrane region" description="Helical" evidence="8">
    <location>
        <begin position="12"/>
        <end position="29"/>
    </location>
</feature>
<dbReference type="InterPro" id="IPR004626">
    <property type="entry name" value="RarD"/>
</dbReference>
<keyword evidence="7 8" id="KW-0472">Membrane</keyword>
<evidence type="ECO:0000256" key="4">
    <source>
        <dbReference type="ARBA" id="ARBA00022475"/>
    </source>
</evidence>
<keyword evidence="5 8" id="KW-0812">Transmembrane</keyword>
<sequence>MMGKQNEQSIGIWYAALSYLMWGFLPLYWKPLHSVESGDVLAHRILWSFEFMIAVILLMNKTSDFFSNLRNLFFQKKNFLAVLASSLLISANWLIYIWAVNNNHVVEASLGYYINPLVSVLLGIIVLKEKLNSWQIASFGVALIGVGLLTFQYGKFPWIAVSLALSFGLYGLTKKMGSYDSILGLTYETMFAAPLALIYVVFAHQKGTEAFATQNTTVTLLLVGAGVVTAIPLLCFAQGAKRISLSMIGFLQYIAPTIMLILGVFLYHEDFSNTRLFSFILIWMALVIFSISKTRWMARLQPKNKHKTYGT</sequence>
<feature type="transmembrane region" description="Helical" evidence="8">
    <location>
        <begin position="248"/>
        <end position="268"/>
    </location>
</feature>
<evidence type="ECO:0000256" key="2">
    <source>
        <dbReference type="ARBA" id="ARBA00007362"/>
    </source>
</evidence>
<evidence type="ECO:0000313" key="11">
    <source>
        <dbReference type="Proteomes" id="UP001168694"/>
    </source>
</evidence>
<feature type="domain" description="EamA" evidence="9">
    <location>
        <begin position="10"/>
        <end position="150"/>
    </location>
</feature>
<feature type="transmembrane region" description="Helical" evidence="8">
    <location>
        <begin position="41"/>
        <end position="59"/>
    </location>
</feature>
<dbReference type="InterPro" id="IPR000620">
    <property type="entry name" value="EamA_dom"/>
</dbReference>
<keyword evidence="4" id="KW-1003">Cell membrane</keyword>
<evidence type="ECO:0000256" key="6">
    <source>
        <dbReference type="ARBA" id="ARBA00022989"/>
    </source>
</evidence>
<feature type="transmembrane region" description="Helical" evidence="8">
    <location>
        <begin position="156"/>
        <end position="173"/>
    </location>
</feature>
<dbReference type="PANTHER" id="PTHR22911">
    <property type="entry name" value="ACYL-MALONYL CONDENSING ENZYME-RELATED"/>
    <property type="match status" value="1"/>
</dbReference>
<dbReference type="SUPFAM" id="SSF103481">
    <property type="entry name" value="Multidrug resistance efflux transporter EmrE"/>
    <property type="match status" value="2"/>
</dbReference>
<keyword evidence="3" id="KW-0813">Transport</keyword>
<reference evidence="10" key="1">
    <citation type="submission" date="2023-06" db="EMBL/GenBank/DDBJ databases">
        <title>Draft Genome Sequences of Representative Paenibacillus Polymyxa, Bacillus cereus, Fictibacillus sp., and Brevibacillus agri Strains Isolated from Amazonian Dark Earth.</title>
        <authorList>
            <person name="Pellegrinetti T.A."/>
            <person name="Cunha I.C.M."/>
            <person name="Chaves M.G."/>
            <person name="Freitas A.S."/>
            <person name="Silva A.V.R."/>
            <person name="Tsai S.M."/>
            <person name="Mendes L.W."/>
        </authorList>
    </citation>
    <scope>NUCLEOTIDE SEQUENCE</scope>
    <source>
        <strain evidence="10">CENA-BCM004</strain>
    </source>
</reference>
<feature type="transmembrane region" description="Helical" evidence="8">
    <location>
        <begin position="110"/>
        <end position="127"/>
    </location>
</feature>
<feature type="transmembrane region" description="Helical" evidence="8">
    <location>
        <begin position="185"/>
        <end position="204"/>
    </location>
</feature>
<dbReference type="NCBIfam" id="TIGR00688">
    <property type="entry name" value="rarD"/>
    <property type="match status" value="1"/>
</dbReference>
<dbReference type="PANTHER" id="PTHR22911:SF137">
    <property type="entry name" value="SOLUTE CARRIER FAMILY 35 MEMBER G2-RELATED"/>
    <property type="match status" value="1"/>
</dbReference>
<organism evidence="10 11">
    <name type="scientific">Fictibacillus terranigra</name>
    <dbReference type="NCBI Taxonomy" id="3058424"/>
    <lineage>
        <taxon>Bacteria</taxon>
        <taxon>Bacillati</taxon>
        <taxon>Bacillota</taxon>
        <taxon>Bacilli</taxon>
        <taxon>Bacillales</taxon>
        <taxon>Fictibacillaceae</taxon>
        <taxon>Fictibacillus</taxon>
    </lineage>
</organism>